<keyword evidence="1" id="KW-0805">Transcription regulation</keyword>
<dbReference type="Proteomes" id="UP000198878">
    <property type="component" value="Unassembled WGS sequence"/>
</dbReference>
<dbReference type="CDD" id="cd07377">
    <property type="entry name" value="WHTH_GntR"/>
    <property type="match status" value="1"/>
</dbReference>
<dbReference type="SMART" id="SM00345">
    <property type="entry name" value="HTH_GNTR"/>
    <property type="match status" value="1"/>
</dbReference>
<dbReference type="PROSITE" id="PS50949">
    <property type="entry name" value="HTH_GNTR"/>
    <property type="match status" value="1"/>
</dbReference>
<dbReference type="GO" id="GO:0003700">
    <property type="term" value="F:DNA-binding transcription factor activity"/>
    <property type="evidence" value="ECO:0007669"/>
    <property type="project" value="InterPro"/>
</dbReference>
<protein>
    <submittedName>
        <fullName evidence="5">DNA-binding transcriptional regulator, GntR family</fullName>
    </submittedName>
</protein>
<dbReference type="SUPFAM" id="SSF48008">
    <property type="entry name" value="GntR ligand-binding domain-like"/>
    <property type="match status" value="1"/>
</dbReference>
<organism evidence="5 6">
    <name type="scientific">Amycolatopsis pretoriensis</name>
    <dbReference type="NCBI Taxonomy" id="218821"/>
    <lineage>
        <taxon>Bacteria</taxon>
        <taxon>Bacillati</taxon>
        <taxon>Actinomycetota</taxon>
        <taxon>Actinomycetes</taxon>
        <taxon>Pseudonocardiales</taxon>
        <taxon>Pseudonocardiaceae</taxon>
        <taxon>Amycolatopsis</taxon>
    </lineage>
</organism>
<dbReference type="InterPro" id="IPR000524">
    <property type="entry name" value="Tscrpt_reg_HTH_GntR"/>
</dbReference>
<dbReference type="GO" id="GO:0003677">
    <property type="term" value="F:DNA binding"/>
    <property type="evidence" value="ECO:0007669"/>
    <property type="project" value="UniProtKB-KW"/>
</dbReference>
<dbReference type="Gene3D" id="1.10.10.10">
    <property type="entry name" value="Winged helix-like DNA-binding domain superfamily/Winged helix DNA-binding domain"/>
    <property type="match status" value="1"/>
</dbReference>
<dbReference type="Pfam" id="PF00392">
    <property type="entry name" value="GntR"/>
    <property type="match status" value="1"/>
</dbReference>
<evidence type="ECO:0000256" key="3">
    <source>
        <dbReference type="ARBA" id="ARBA00023163"/>
    </source>
</evidence>
<dbReference type="InterPro" id="IPR008920">
    <property type="entry name" value="TF_FadR/GntR_C"/>
</dbReference>
<keyword evidence="2 5" id="KW-0238">DNA-binding</keyword>
<evidence type="ECO:0000256" key="1">
    <source>
        <dbReference type="ARBA" id="ARBA00023015"/>
    </source>
</evidence>
<dbReference type="STRING" id="218821.SAMN05421837_111226"/>
<name>A0A1H5REQ7_9PSEU</name>
<evidence type="ECO:0000313" key="5">
    <source>
        <dbReference type="EMBL" id="SEF36805.1"/>
    </source>
</evidence>
<dbReference type="InterPro" id="IPR036390">
    <property type="entry name" value="WH_DNA-bd_sf"/>
</dbReference>
<keyword evidence="3" id="KW-0804">Transcription</keyword>
<dbReference type="Pfam" id="PF07729">
    <property type="entry name" value="FCD"/>
    <property type="match status" value="1"/>
</dbReference>
<evidence type="ECO:0000256" key="2">
    <source>
        <dbReference type="ARBA" id="ARBA00023125"/>
    </source>
</evidence>
<dbReference type="SMART" id="SM00895">
    <property type="entry name" value="FCD"/>
    <property type="match status" value="1"/>
</dbReference>
<dbReference type="SUPFAM" id="SSF46785">
    <property type="entry name" value="Winged helix' DNA-binding domain"/>
    <property type="match status" value="1"/>
</dbReference>
<dbReference type="PANTHER" id="PTHR43537">
    <property type="entry name" value="TRANSCRIPTIONAL REGULATOR, GNTR FAMILY"/>
    <property type="match status" value="1"/>
</dbReference>
<reference evidence="6" key="1">
    <citation type="submission" date="2016-10" db="EMBL/GenBank/DDBJ databases">
        <authorList>
            <person name="Varghese N."/>
            <person name="Submissions S."/>
        </authorList>
    </citation>
    <scope>NUCLEOTIDE SEQUENCE [LARGE SCALE GENOMIC DNA]</scope>
    <source>
        <strain evidence="6">DSM 44654</strain>
    </source>
</reference>
<accession>A0A1H5REQ7</accession>
<dbReference type="PANTHER" id="PTHR43537:SF45">
    <property type="entry name" value="GNTR FAMILY REGULATORY PROTEIN"/>
    <property type="match status" value="1"/>
</dbReference>
<dbReference type="EMBL" id="FNUJ01000011">
    <property type="protein sequence ID" value="SEF36805.1"/>
    <property type="molecule type" value="Genomic_DNA"/>
</dbReference>
<gene>
    <name evidence="5" type="ORF">SAMN05421837_111226</name>
</gene>
<dbReference type="AlphaFoldDB" id="A0A1H5REQ7"/>
<keyword evidence="6" id="KW-1185">Reference proteome</keyword>
<dbReference type="Gene3D" id="1.20.120.530">
    <property type="entry name" value="GntR ligand-binding domain-like"/>
    <property type="match status" value="1"/>
</dbReference>
<proteinExistence type="predicted"/>
<evidence type="ECO:0000313" key="6">
    <source>
        <dbReference type="Proteomes" id="UP000198878"/>
    </source>
</evidence>
<dbReference type="InterPro" id="IPR011711">
    <property type="entry name" value="GntR_C"/>
</dbReference>
<dbReference type="InterPro" id="IPR036388">
    <property type="entry name" value="WH-like_DNA-bd_sf"/>
</dbReference>
<feature type="domain" description="HTH gntR-type" evidence="4">
    <location>
        <begin position="28"/>
        <end position="95"/>
    </location>
</feature>
<evidence type="ECO:0000259" key="4">
    <source>
        <dbReference type="PROSITE" id="PS50949"/>
    </source>
</evidence>
<sequence>MTGTISGVGIEDSGLPGLEADRGLVSRKSTAERVAGVLRKRIAEGFFLPGGRLSEQDIGNALGVSRNTLREAFRLLTHERLLAHELNRGVFVRIPSVEDVVDIYRVRKIIECAAVRGVTAKPASFQRIKEKVEIGDEAARTGNWKDLGTANVWFHQELAALSGSERVNELVGRLTAELRLVFHIMAEPRRFHERYLPRNHEILDRIEAGDGPGAEQLLMKYLEDAEEQLVEAYADRAEAARAAVAAE</sequence>